<evidence type="ECO:0000256" key="4">
    <source>
        <dbReference type="ARBA" id="ARBA00049655"/>
    </source>
</evidence>
<dbReference type="CDD" id="cd00167">
    <property type="entry name" value="SANT"/>
    <property type="match status" value="1"/>
</dbReference>
<feature type="domain" description="Chromo" evidence="10">
    <location>
        <begin position="75"/>
        <end position="374"/>
    </location>
</feature>
<feature type="compositionally biased region" description="Polar residues" evidence="5">
    <location>
        <begin position="435"/>
        <end position="444"/>
    </location>
</feature>
<keyword evidence="3" id="KW-0539">Nucleus</keyword>
<feature type="region of interest" description="Disordered" evidence="5">
    <location>
        <begin position="704"/>
        <end position="746"/>
    </location>
</feature>
<sequence>MRKQKYHSPSSLPSITISRLQQWIEFFESSPTILQHARFYQPSNTANLVSIPSLHLSHPQPTASRLAQVNIGINIPVMNSPKATIDFNFYEQPSTISYFDGILNDLRQDLDAEGADTTFTAPELAYFVARFQQFQQDSLGKEAVAHLRNSNNKHTSSHPARIPSSFFNVETLQKGSPLYVILLAAYSFHSDKDISDWQFDAPEEKDVYFELVSYIRKRLVESGVAEALPLVGFAAEIPMETKNLLYSLVVNMEGKVVIDLTKATHIIHHNEDPVHDANQPMRPFTVKARQSGRSLLHYIGLPGSYDSWVNDQEYDMASARPFDTTPTRQWPYHLKASWVKDSYAYNEWMDHGDYSYSMGGDDNSNNNLKRYIEEDATDDTNGTPPKKVKPIENPTSLQQQQQQQQQQQHSHHQLGDHTLLATSTTSSNQDQQTSIPQSDQASVPATSSYIEHDIIQYRSIQGHEIIIPSYAAWFELGKVNDIERNSLPEFFSSKSKWKTPTIYKDYRDFMVNSYRINPMDYLTITACRRNLMGDVCAIIRVHSFLEQWGLINYQVDPSIRPPSSLNAPAEADQLQAVTIKSTLPSTTNAITNQLVGMDLDSKTNVLADNINDNTAAASVDQDDSDSELKAIKHDSDGDTKMDNNNGNSGQCDHDDLKCATCETQSMESYYQHSKQLDVKLCGACYYDGKYSMNLRPSEFIKRKRTSTAPSALPSPSLSSPKLSHSSNTSTSSPPSPSSDHRNESWTDEENALLEEGMKKYYNDWSKIADHIKTRTRDQCLLHYLQLPMEDPYVDTEVSKLGLLQFDQSSNSAENSIMSTVAFMASTVKPHVAAAAAGHAPRDNDADDDDDKKQQDEDSKDLLEKQQVEEELRGLLYQLIRNKLGQFQDQSKQYEEKEVLLGDERRLLEKERHHLNQDQLSFEKLVSSVRQEIAKQQGGQLQHQQQRHDAVHAHGYRGLDDGKPGNYPAMMNGNNPHQLSTMGMTPAQVQQQMAAHPTNGPPPMFMNAQQQQNYIRFQQQQQQIQLQLQMQMQQDQQQQRQHGPRPNHPQNYNMMSL</sequence>
<evidence type="ECO:0000256" key="3">
    <source>
        <dbReference type="ARBA" id="ARBA00023242"/>
    </source>
</evidence>
<dbReference type="PANTHER" id="PTHR15381">
    <property type="entry name" value="CHONDROITIN SULFATE PROTEOGLYCAN 5 -RELATED"/>
    <property type="match status" value="1"/>
</dbReference>
<dbReference type="InterPro" id="IPR017930">
    <property type="entry name" value="Myb_dom"/>
</dbReference>
<feature type="region of interest" description="Disordered" evidence="5">
    <location>
        <begin position="631"/>
        <end position="653"/>
    </location>
</feature>
<feature type="compositionally biased region" description="Low complexity" evidence="5">
    <location>
        <begin position="422"/>
        <end position="434"/>
    </location>
</feature>
<dbReference type="AlphaFoldDB" id="A0A168P9T3"/>
<dbReference type="GO" id="GO:0048858">
    <property type="term" value="P:cell projection morphogenesis"/>
    <property type="evidence" value="ECO:0007669"/>
    <property type="project" value="TreeGrafter"/>
</dbReference>
<dbReference type="PROSITE" id="PS50934">
    <property type="entry name" value="SWIRM"/>
    <property type="match status" value="1"/>
</dbReference>
<evidence type="ECO:0000256" key="2">
    <source>
        <dbReference type="ARBA" id="ARBA00023163"/>
    </source>
</evidence>
<evidence type="ECO:0000259" key="7">
    <source>
        <dbReference type="PROSITE" id="PS50934"/>
    </source>
</evidence>
<dbReference type="SUPFAM" id="SSF46689">
    <property type="entry name" value="Homeodomain-like"/>
    <property type="match status" value="2"/>
</dbReference>
<evidence type="ECO:0000259" key="6">
    <source>
        <dbReference type="PROSITE" id="PS50090"/>
    </source>
</evidence>
<accession>A0A168P9T3</accession>
<dbReference type="FunFam" id="1.10.10.10:FF:000020">
    <property type="entry name" value="SWI/SNF complex subunit SMARCC2 isoform c"/>
    <property type="match status" value="1"/>
</dbReference>
<feature type="domain" description="SWIRM" evidence="7">
    <location>
        <begin position="465"/>
        <end position="562"/>
    </location>
</feature>
<evidence type="ECO:0000256" key="5">
    <source>
        <dbReference type="SAM" id="MobiDB-lite"/>
    </source>
</evidence>
<dbReference type="InterPro" id="IPR032450">
    <property type="entry name" value="SMARCC_N"/>
</dbReference>
<dbReference type="PROSITE" id="PS50090">
    <property type="entry name" value="MYB_LIKE"/>
    <property type="match status" value="1"/>
</dbReference>
<dbReference type="Gene3D" id="1.10.10.60">
    <property type="entry name" value="Homeodomain-like"/>
    <property type="match status" value="1"/>
</dbReference>
<evidence type="ECO:0000313" key="12">
    <source>
        <dbReference type="Proteomes" id="UP000078561"/>
    </source>
</evidence>
<dbReference type="STRING" id="4829.A0A168P9T3"/>
<dbReference type="EMBL" id="LT553646">
    <property type="protein sequence ID" value="SAM02016.1"/>
    <property type="molecule type" value="Genomic_DNA"/>
</dbReference>
<feature type="domain" description="HTH myb-type" evidence="9">
    <location>
        <begin position="737"/>
        <end position="782"/>
    </location>
</feature>
<keyword evidence="2" id="KW-0804">Transcription</keyword>
<dbReference type="InterPro" id="IPR036388">
    <property type="entry name" value="WH-like_DNA-bd_sf"/>
</dbReference>
<organism evidence="11">
    <name type="scientific">Absidia glauca</name>
    <name type="common">Pin mould</name>
    <dbReference type="NCBI Taxonomy" id="4829"/>
    <lineage>
        <taxon>Eukaryota</taxon>
        <taxon>Fungi</taxon>
        <taxon>Fungi incertae sedis</taxon>
        <taxon>Mucoromycota</taxon>
        <taxon>Mucoromycotina</taxon>
        <taxon>Mucoromycetes</taxon>
        <taxon>Mucorales</taxon>
        <taxon>Cunninghamellaceae</taxon>
        <taxon>Absidia</taxon>
    </lineage>
</organism>
<evidence type="ECO:0000313" key="11">
    <source>
        <dbReference type="EMBL" id="SAM02016.1"/>
    </source>
</evidence>
<dbReference type="OrthoDB" id="118550at2759"/>
<dbReference type="Pfam" id="PF04433">
    <property type="entry name" value="SWIRM"/>
    <property type="match status" value="1"/>
</dbReference>
<dbReference type="Pfam" id="PF16496">
    <property type="entry name" value="SWIRM-assoc_2"/>
    <property type="match status" value="1"/>
</dbReference>
<evidence type="ECO:0000259" key="10">
    <source>
        <dbReference type="PROSITE" id="PS52032"/>
    </source>
</evidence>
<feature type="region of interest" description="Disordered" evidence="5">
    <location>
        <begin position="833"/>
        <end position="864"/>
    </location>
</feature>
<dbReference type="InterPro" id="IPR036420">
    <property type="entry name" value="BRCT_dom_sf"/>
</dbReference>
<comment type="similarity">
    <text evidence="4">Belongs to the SMARCC family.</text>
</comment>
<dbReference type="PROSITE" id="PS51293">
    <property type="entry name" value="SANT"/>
    <property type="match status" value="1"/>
</dbReference>
<feature type="compositionally biased region" description="Low complexity" evidence="5">
    <location>
        <begin position="398"/>
        <end position="408"/>
    </location>
</feature>
<dbReference type="Proteomes" id="UP000078561">
    <property type="component" value="Unassembled WGS sequence"/>
</dbReference>
<dbReference type="SMART" id="SM00717">
    <property type="entry name" value="SANT"/>
    <property type="match status" value="1"/>
</dbReference>
<protein>
    <recommendedName>
        <fullName evidence="13">SWIRM-domain-containing protein</fullName>
    </recommendedName>
</protein>
<feature type="region of interest" description="Disordered" evidence="5">
    <location>
        <begin position="375"/>
        <end position="444"/>
    </location>
</feature>
<feature type="compositionally biased region" description="Basic and acidic residues" evidence="5">
    <location>
        <begin position="850"/>
        <end position="864"/>
    </location>
</feature>
<dbReference type="GO" id="GO:0016514">
    <property type="term" value="C:SWI/SNF complex"/>
    <property type="evidence" value="ECO:0007669"/>
    <property type="project" value="UniProtKB-ARBA"/>
</dbReference>
<dbReference type="InterPro" id="IPR001005">
    <property type="entry name" value="SANT/Myb"/>
</dbReference>
<dbReference type="GO" id="GO:0006355">
    <property type="term" value="P:regulation of DNA-templated transcription"/>
    <property type="evidence" value="ECO:0007669"/>
    <property type="project" value="UniProtKB-ARBA"/>
</dbReference>
<dbReference type="InterPro" id="IPR049898">
    <property type="entry name" value="MARR_BRCT_CHROMO"/>
</dbReference>
<feature type="domain" description="SANT" evidence="8">
    <location>
        <begin position="740"/>
        <end position="791"/>
    </location>
</feature>
<dbReference type="Pfam" id="PF00249">
    <property type="entry name" value="Myb_DNA-binding"/>
    <property type="match status" value="1"/>
</dbReference>
<proteinExistence type="inferred from homology"/>
<feature type="compositionally biased region" description="Polar residues" evidence="5">
    <location>
        <begin position="1047"/>
        <end position="1056"/>
    </location>
</feature>
<feature type="region of interest" description="Disordered" evidence="5">
    <location>
        <begin position="1027"/>
        <end position="1056"/>
    </location>
</feature>
<dbReference type="OMA" id="KGGTIMD"/>
<evidence type="ECO:0008006" key="13">
    <source>
        <dbReference type="Google" id="ProtNLM"/>
    </source>
</evidence>
<evidence type="ECO:0000256" key="1">
    <source>
        <dbReference type="ARBA" id="ARBA00023015"/>
    </source>
</evidence>
<name>A0A168P9T3_ABSGL</name>
<dbReference type="FunFam" id="1.10.10.60:FF:000014">
    <property type="entry name" value="SWI/SNF complex subunit SMARCC2 isoform C"/>
    <property type="match status" value="1"/>
</dbReference>
<feature type="domain" description="Myb-like" evidence="6">
    <location>
        <begin position="737"/>
        <end position="787"/>
    </location>
</feature>
<dbReference type="InterPro" id="IPR009057">
    <property type="entry name" value="Homeodomain-like_sf"/>
</dbReference>
<feature type="compositionally biased region" description="Basic and acidic residues" evidence="5">
    <location>
        <begin position="631"/>
        <end position="641"/>
    </location>
</feature>
<dbReference type="InterPro" id="IPR017884">
    <property type="entry name" value="SANT_dom"/>
</dbReference>
<dbReference type="PROSITE" id="PS52032">
    <property type="entry name" value="MARR_BRCT_CHROMO"/>
    <property type="match status" value="1"/>
</dbReference>
<evidence type="ECO:0000259" key="9">
    <source>
        <dbReference type="PROSITE" id="PS51294"/>
    </source>
</evidence>
<reference evidence="11" key="1">
    <citation type="submission" date="2016-04" db="EMBL/GenBank/DDBJ databases">
        <authorList>
            <person name="Evans L.H."/>
            <person name="Alamgir A."/>
            <person name="Owens N."/>
            <person name="Weber N.D."/>
            <person name="Virtaneva K."/>
            <person name="Barbian K."/>
            <person name="Babar A."/>
            <person name="Rosenke K."/>
        </authorList>
    </citation>
    <scope>NUCLEOTIDE SEQUENCE [LARGE SCALE GENOMIC DNA]</scope>
    <source>
        <strain evidence="11">CBS 101.48</strain>
    </source>
</reference>
<evidence type="ECO:0000259" key="8">
    <source>
        <dbReference type="PROSITE" id="PS51293"/>
    </source>
</evidence>
<dbReference type="InterPro" id="IPR007526">
    <property type="entry name" value="SWIRM"/>
</dbReference>
<feature type="compositionally biased region" description="Low complexity" evidence="5">
    <location>
        <begin position="706"/>
        <end position="732"/>
    </location>
</feature>
<dbReference type="InParanoid" id="A0A168P9T3"/>
<dbReference type="Gene3D" id="1.10.10.10">
    <property type="entry name" value="Winged helix-like DNA-binding domain superfamily/Winged helix DNA-binding domain"/>
    <property type="match status" value="1"/>
</dbReference>
<dbReference type="PROSITE" id="PS51294">
    <property type="entry name" value="HTH_MYB"/>
    <property type="match status" value="1"/>
</dbReference>
<feature type="compositionally biased region" description="Low complexity" evidence="5">
    <location>
        <begin position="1027"/>
        <end position="1040"/>
    </location>
</feature>
<keyword evidence="12" id="KW-1185">Reference proteome</keyword>
<dbReference type="PANTHER" id="PTHR15381:SF1">
    <property type="entry name" value="CHONDROITIN SULFATE PROTEOGLYCAN 5"/>
    <property type="match status" value="1"/>
</dbReference>
<dbReference type="SUPFAM" id="SSF52113">
    <property type="entry name" value="BRCT domain"/>
    <property type="match status" value="1"/>
</dbReference>
<keyword evidence="1" id="KW-0805">Transcription regulation</keyword>
<gene>
    <name evidence="11" type="primary">ABSGL_07773.1 scaffold 9133</name>
</gene>